<reference evidence="4 5" key="1">
    <citation type="journal article" date="2018" name="Sci. Rep.">
        <title>Raphidocelis subcapitata (=Pseudokirchneriella subcapitata) provides an insight into genome evolution and environmental adaptations in the Sphaeropleales.</title>
        <authorList>
            <person name="Suzuki S."/>
            <person name="Yamaguchi H."/>
            <person name="Nakajima N."/>
            <person name="Kawachi M."/>
        </authorList>
    </citation>
    <scope>NUCLEOTIDE SEQUENCE [LARGE SCALE GENOMIC DNA]</scope>
    <source>
        <strain evidence="4 5">NIES-35</strain>
    </source>
</reference>
<feature type="compositionally biased region" description="Gly residues" evidence="1">
    <location>
        <begin position="840"/>
        <end position="860"/>
    </location>
</feature>
<evidence type="ECO:0000256" key="2">
    <source>
        <dbReference type="SAM" id="Phobius"/>
    </source>
</evidence>
<sequence>MVASDRSPVRWTAMLIVVAALVGVNAFLLHLGSWGPLKRVDGGGKAFYGFEDVTWVEPEGAAVAAGSATAFGTPGAAVAELRCTDRPRERGACRKWRCCGGLEARWSECKSTCGACGELAAAIASATALTIKAVPRLGACRDQGVDCAAAVRQGKCGSDKQAMLKECQAACGFCTEGGGAPVPGDCADDLSLCPYLAKEGHCSKGSGWMDTQCRQSCGACAHNGRDPSAAALEPPLECKDYDAACPEWSKSGACTSNPSFMHMRCRETCKACGAAAGHAAPLTRPRGPGYEVPHKPVAAAPPPPAGAAAATHPRADYGQTPPDAEPEPDDEWEQYALCGGSSSDLEERLECKVLSELAIQPCKDLDPACESWNKDGECENNPGFMASVCKGSCDACTTYFLDAPLELLSLGPPGNKAAERRRREADDDEKGEDDDDDEPGEGKEEGEEEEEENCTGAACRPLRVAMPVHAFGTAGLGAGTTAAVAEALRAGFTAIDTAEAREWYRQDLIAPALKQSKTDRSEAFIITKIHPRNHGEVPARRAVERMLRELGTKYIDLLLIHYPHCSAELGCTDPKDNKGAWWATWHLMEKLYNEGKARAIGASNFEFAEMEELLDNAEVKPAVLQARSDPLSANTALVNLCLERGVVFQAYSVLGTQWARQGEPNPVLTHPVIQSIAAEKDRTSVQVVLRWALQRGMAVVSRSGEPSHIAENFDTDTLELSEDEMNRINALDGTLTAYRRGEGQEEAAAPGGESAAAGGHGGAAPAKAAAGGGRGDVAAAMARAAMTHSGQAAGAPGGAAAGTGAHPHPAPGLPTPHSSGSSSGGSGAGVSSSHAPAAGAAGGGAGAGAGGGNEADSGGGADDDEKEEEEPEEEPEEEEPEDQDRDNRRR</sequence>
<feature type="region of interest" description="Disordered" evidence="1">
    <location>
        <begin position="742"/>
        <end position="772"/>
    </location>
</feature>
<dbReference type="STRING" id="307507.A0A2V0NQ72"/>
<dbReference type="Gene3D" id="3.20.20.100">
    <property type="entry name" value="NADP-dependent oxidoreductase domain"/>
    <property type="match status" value="1"/>
</dbReference>
<dbReference type="PANTHER" id="PTHR43827:SF8">
    <property type="entry name" value="ALDO_KETO REDUCTASE FAMILY PROTEIN"/>
    <property type="match status" value="1"/>
</dbReference>
<dbReference type="InterPro" id="IPR023210">
    <property type="entry name" value="NADP_OxRdtase_dom"/>
</dbReference>
<feature type="compositionally biased region" description="Low complexity" evidence="1">
    <location>
        <begin position="746"/>
        <end position="769"/>
    </location>
</feature>
<dbReference type="Pfam" id="PF01549">
    <property type="entry name" value="ShK"/>
    <property type="match status" value="4"/>
</dbReference>
<evidence type="ECO:0000313" key="4">
    <source>
        <dbReference type="EMBL" id="GBF89798.1"/>
    </source>
</evidence>
<name>A0A2V0NQ72_9CHLO</name>
<feature type="domain" description="ShKT" evidence="3">
    <location>
        <begin position="362"/>
        <end position="396"/>
    </location>
</feature>
<feature type="region of interest" description="Disordered" evidence="1">
    <location>
        <begin position="789"/>
        <end position="890"/>
    </location>
</feature>
<comment type="caution">
    <text evidence="4">The sequence shown here is derived from an EMBL/GenBank/DDBJ whole genome shotgun (WGS) entry which is preliminary data.</text>
</comment>
<dbReference type="InterPro" id="IPR020471">
    <property type="entry name" value="AKR"/>
</dbReference>
<keyword evidence="2" id="KW-0472">Membrane</keyword>
<feature type="domain" description="ShKT" evidence="3">
    <location>
        <begin position="238"/>
        <end position="272"/>
    </location>
</feature>
<protein>
    <recommendedName>
        <fullName evidence="3">ShKT domain-containing protein</fullName>
    </recommendedName>
</protein>
<dbReference type="OrthoDB" id="416253at2759"/>
<keyword evidence="5" id="KW-1185">Reference proteome</keyword>
<keyword evidence="2" id="KW-0812">Transmembrane</keyword>
<dbReference type="InParanoid" id="A0A2V0NQ72"/>
<feature type="domain" description="ShKT" evidence="3">
    <location>
        <begin position="186"/>
        <end position="220"/>
    </location>
</feature>
<dbReference type="PANTHER" id="PTHR43827">
    <property type="entry name" value="2,5-DIKETO-D-GLUCONIC ACID REDUCTASE"/>
    <property type="match status" value="1"/>
</dbReference>
<proteinExistence type="predicted"/>
<dbReference type="Pfam" id="PF00248">
    <property type="entry name" value="Aldo_ket_red"/>
    <property type="match status" value="1"/>
</dbReference>
<dbReference type="PROSITE" id="PS51670">
    <property type="entry name" value="SHKT"/>
    <property type="match status" value="4"/>
</dbReference>
<keyword evidence="2" id="KW-1133">Transmembrane helix</keyword>
<dbReference type="CDD" id="cd19071">
    <property type="entry name" value="AKR_AKR1-5-like"/>
    <property type="match status" value="1"/>
</dbReference>
<feature type="transmembrane region" description="Helical" evidence="2">
    <location>
        <begin position="12"/>
        <end position="31"/>
    </location>
</feature>
<accession>A0A2V0NQ72</accession>
<evidence type="ECO:0000256" key="1">
    <source>
        <dbReference type="SAM" id="MobiDB-lite"/>
    </source>
</evidence>
<evidence type="ECO:0000259" key="3">
    <source>
        <dbReference type="PROSITE" id="PS51670"/>
    </source>
</evidence>
<dbReference type="GO" id="GO:0016491">
    <property type="term" value="F:oxidoreductase activity"/>
    <property type="evidence" value="ECO:0007669"/>
    <property type="project" value="InterPro"/>
</dbReference>
<dbReference type="Proteomes" id="UP000247498">
    <property type="component" value="Unassembled WGS sequence"/>
</dbReference>
<dbReference type="PRINTS" id="PR00069">
    <property type="entry name" value="ALDKETRDTASE"/>
</dbReference>
<feature type="compositionally biased region" description="Acidic residues" evidence="1">
    <location>
        <begin position="861"/>
        <end position="884"/>
    </location>
</feature>
<dbReference type="InterPro" id="IPR036812">
    <property type="entry name" value="NAD(P)_OxRdtase_dom_sf"/>
</dbReference>
<organism evidence="4 5">
    <name type="scientific">Raphidocelis subcapitata</name>
    <dbReference type="NCBI Taxonomy" id="307507"/>
    <lineage>
        <taxon>Eukaryota</taxon>
        <taxon>Viridiplantae</taxon>
        <taxon>Chlorophyta</taxon>
        <taxon>core chlorophytes</taxon>
        <taxon>Chlorophyceae</taxon>
        <taxon>CS clade</taxon>
        <taxon>Sphaeropleales</taxon>
        <taxon>Selenastraceae</taxon>
        <taxon>Raphidocelis</taxon>
    </lineage>
</organism>
<feature type="compositionally biased region" description="Low complexity" evidence="1">
    <location>
        <begin position="829"/>
        <end position="839"/>
    </location>
</feature>
<dbReference type="SUPFAM" id="SSF51430">
    <property type="entry name" value="NAD(P)-linked oxidoreductase"/>
    <property type="match status" value="1"/>
</dbReference>
<evidence type="ECO:0000313" key="5">
    <source>
        <dbReference type="Proteomes" id="UP000247498"/>
    </source>
</evidence>
<dbReference type="AlphaFoldDB" id="A0A2V0NQ72"/>
<dbReference type="InterPro" id="IPR003582">
    <property type="entry name" value="ShKT_dom"/>
</dbReference>
<feature type="compositionally biased region" description="Acidic residues" evidence="1">
    <location>
        <begin position="426"/>
        <end position="453"/>
    </location>
</feature>
<dbReference type="EMBL" id="BDRX01000012">
    <property type="protein sequence ID" value="GBF89798.1"/>
    <property type="molecule type" value="Genomic_DNA"/>
</dbReference>
<gene>
    <name evidence="4" type="ORF">Rsub_02968</name>
</gene>
<feature type="region of interest" description="Disordered" evidence="1">
    <location>
        <begin position="285"/>
        <end position="329"/>
    </location>
</feature>
<feature type="region of interest" description="Disordered" evidence="1">
    <location>
        <begin position="408"/>
        <end position="455"/>
    </location>
</feature>
<feature type="domain" description="ShKT" evidence="3">
    <location>
        <begin position="140"/>
        <end position="174"/>
    </location>
</feature>
<dbReference type="SMART" id="SM00254">
    <property type="entry name" value="ShKT"/>
    <property type="match status" value="4"/>
</dbReference>